<evidence type="ECO:0000313" key="1">
    <source>
        <dbReference type="EMBL" id="MDZ5085311.1"/>
    </source>
</evidence>
<keyword evidence="1" id="KW-0378">Hydrolase</keyword>
<accession>A0ACC6MFB2</accession>
<dbReference type="Proteomes" id="UP001289645">
    <property type="component" value="Unassembled WGS sequence"/>
</dbReference>
<evidence type="ECO:0000313" key="2">
    <source>
        <dbReference type="Proteomes" id="UP001289645"/>
    </source>
</evidence>
<reference evidence="1 2" key="1">
    <citation type="journal article" date="2021" name="Chemosphere">
        <title>Bioballs carrying a syntrophic Rhodococcus and Mycolicibacterium consortium for simultaneous sorption and biodegradation of fuel oil in contaminated freshwater.</title>
        <authorList>
            <person name="Naloka K."/>
            <person name="Polrit D."/>
            <person name="Muangchinda C."/>
            <person name="Thoetkiattikul H."/>
            <person name="Pinyakong O."/>
        </authorList>
    </citation>
    <scope>NUCLEOTIDE SEQUENCE [LARGE SCALE GENOMIC DNA]</scope>
    <source>
        <strain evidence="1 2">J101</strain>
    </source>
</reference>
<name>A0ACC6MFB2_MYCPF</name>
<dbReference type="EMBL" id="JAOXLN010000006">
    <property type="protein sequence ID" value="MDZ5085311.1"/>
    <property type="molecule type" value="Genomic_DNA"/>
</dbReference>
<proteinExistence type="predicted"/>
<sequence length="487" mass="51487">MSSAAASLVDDEVSPKERLAELFEQIAELTGQRNAIDAQIVDIVAEIDHGGLAGMTGARSISALVAWKTGVSPRNAKTIAAVAARGGQFPRCVAGLREGRLSLDQVGVLAERAADGSDDHYVELASVATVTQLRKAVSLEPRPDAAPKPQPERGISRTDHGESVTYRITVSKIEAAKVDAALAGKRDGLIADWKRDHDQQPDAATGSSADPDAPTPDADGGHGESPADTSDLDGVADATTDPDAGGVGGDFSDDVSDVFADLTDLTDGPGGDAEGAPRAPMPTTVDAFLELIESGWDGEVARRPHAQHTTVVVHVDAQSKVGALHLGPLLTDAERQYLSCDATCEVWFERAGRPIGAGRSTRTVNRRLRRALEHRDRCCVVPGCGATRGLHAHHLRHWENGGLTELENLVLVCPYHHRLHHAGGITLTGPAHQLVVTDADGQVLTNASLARPPTQPPPAVAPCTGPTGERADWWWYEPFQPQPPPAN</sequence>
<organism evidence="1 2">
    <name type="scientific">Mycolicibacterium parafortuitum</name>
    <name type="common">Mycobacterium parafortuitum</name>
    <dbReference type="NCBI Taxonomy" id="39692"/>
    <lineage>
        <taxon>Bacteria</taxon>
        <taxon>Bacillati</taxon>
        <taxon>Actinomycetota</taxon>
        <taxon>Actinomycetes</taxon>
        <taxon>Mycobacteriales</taxon>
        <taxon>Mycobacteriaceae</taxon>
        <taxon>Mycolicibacterium</taxon>
    </lineage>
</organism>
<gene>
    <name evidence="1" type="ORF">OHX15_07920</name>
</gene>
<keyword evidence="1" id="KW-0255">Endonuclease</keyword>
<keyword evidence="1" id="KW-0540">Nuclease</keyword>
<keyword evidence="2" id="KW-1185">Reference proteome</keyword>
<protein>
    <submittedName>
        <fullName evidence="1">HNH endonuclease</fullName>
    </submittedName>
</protein>
<comment type="caution">
    <text evidence="1">The sequence shown here is derived from an EMBL/GenBank/DDBJ whole genome shotgun (WGS) entry which is preliminary data.</text>
</comment>